<dbReference type="Proteomes" id="UP000192596">
    <property type="component" value="Unassembled WGS sequence"/>
</dbReference>
<evidence type="ECO:0000256" key="3">
    <source>
        <dbReference type="RuleBase" id="RU366045"/>
    </source>
</evidence>
<feature type="signal peptide" evidence="4">
    <location>
        <begin position="1"/>
        <end position="21"/>
    </location>
</feature>
<proteinExistence type="inferred from homology"/>
<protein>
    <recommendedName>
        <fullName evidence="5">Amidohydrolase-related domain-containing protein</fullName>
    </recommendedName>
</protein>
<keyword evidence="4" id="KW-0732">Signal</keyword>
<evidence type="ECO:0000259" key="5">
    <source>
        <dbReference type="Pfam" id="PF04909"/>
    </source>
</evidence>
<dbReference type="PROSITE" id="PS51257">
    <property type="entry name" value="PROKAR_LIPOPROTEIN"/>
    <property type="match status" value="1"/>
</dbReference>
<dbReference type="InParanoid" id="A0A1V8TFG4"/>
<evidence type="ECO:0000313" key="6">
    <source>
        <dbReference type="EMBL" id="OQO10119.1"/>
    </source>
</evidence>
<keyword evidence="1 3" id="KW-0210">Decarboxylase</keyword>
<comment type="similarity">
    <text evidence="3">Belongs to the metallo-dependent hydrolases superfamily.</text>
</comment>
<feature type="chain" id="PRO_5012008923" description="Amidohydrolase-related domain-containing protein" evidence="4">
    <location>
        <begin position="22"/>
        <end position="383"/>
    </location>
</feature>
<dbReference type="PANTHER" id="PTHR21240:SF32">
    <property type="entry name" value="AMIDOHYDROLASE-RELATED DOMAIN-CONTAINING PROTEIN"/>
    <property type="match status" value="1"/>
</dbReference>
<evidence type="ECO:0000256" key="2">
    <source>
        <dbReference type="ARBA" id="ARBA00023239"/>
    </source>
</evidence>
<dbReference type="PANTHER" id="PTHR21240">
    <property type="entry name" value="2-AMINO-3-CARBOXYLMUCONATE-6-SEMIALDEHYDE DECARBOXYLASE"/>
    <property type="match status" value="1"/>
</dbReference>
<dbReference type="OrthoDB" id="2832284at2759"/>
<dbReference type="InterPro" id="IPR032465">
    <property type="entry name" value="ACMSD"/>
</dbReference>
<evidence type="ECO:0000313" key="7">
    <source>
        <dbReference type="Proteomes" id="UP000192596"/>
    </source>
</evidence>
<name>A0A1V8TFG4_9PEZI</name>
<dbReference type="GO" id="GO:0005829">
    <property type="term" value="C:cytosol"/>
    <property type="evidence" value="ECO:0007669"/>
    <property type="project" value="TreeGrafter"/>
</dbReference>
<organism evidence="6 7">
    <name type="scientific">Cryoendolithus antarcticus</name>
    <dbReference type="NCBI Taxonomy" id="1507870"/>
    <lineage>
        <taxon>Eukaryota</taxon>
        <taxon>Fungi</taxon>
        <taxon>Dikarya</taxon>
        <taxon>Ascomycota</taxon>
        <taxon>Pezizomycotina</taxon>
        <taxon>Dothideomycetes</taxon>
        <taxon>Dothideomycetidae</taxon>
        <taxon>Cladosporiales</taxon>
        <taxon>Cladosporiaceae</taxon>
        <taxon>Cryoendolithus</taxon>
    </lineage>
</organism>
<dbReference type="Gene3D" id="3.20.20.140">
    <property type="entry name" value="Metal-dependent hydrolases"/>
    <property type="match status" value="1"/>
</dbReference>
<dbReference type="GO" id="GO:0016787">
    <property type="term" value="F:hydrolase activity"/>
    <property type="evidence" value="ECO:0007669"/>
    <property type="project" value="InterPro"/>
</dbReference>
<dbReference type="Pfam" id="PF04909">
    <property type="entry name" value="Amidohydro_2"/>
    <property type="match status" value="1"/>
</dbReference>
<evidence type="ECO:0000256" key="1">
    <source>
        <dbReference type="ARBA" id="ARBA00022793"/>
    </source>
</evidence>
<dbReference type="STRING" id="1507870.A0A1V8TFG4"/>
<dbReference type="InterPro" id="IPR032466">
    <property type="entry name" value="Metal_Hydrolase"/>
</dbReference>
<keyword evidence="7" id="KW-1185">Reference proteome</keyword>
<dbReference type="SUPFAM" id="SSF51556">
    <property type="entry name" value="Metallo-dependent hydrolases"/>
    <property type="match status" value="1"/>
</dbReference>
<sequence length="383" mass="42076">MVCLKRSLFAFVFGISACVIATRTQHDAPDRILRNARRDGIDLESLPFTTSALAGIRAIHDSSKVTIPNFSNASRIDVHVHVVPEWYRALVPFTGGIPTPHWDVQSHLQFMANNIAISAPGADVYLGDEESTIGLARLLNEYLAALARTYPKRFAFYAAMPLPYSQAAIREAEHATTLGAVGIGCLSNHEGHYLGAALLNPFFAFLNTRNTSKEMIYVHPTESVLNVNGSFLSANPTQYPSGIVEFYFETARTIMDLTISQTILNYTKLNFVIPHVGGGFPAVEDRFIKSYPAVEARAKEVYRTRFWWDSAGPTYFAQVKGLLAYGVPTGQLLFGTDYPYAPLFAYGPSVAAITNADFLNGTEKVSIFAENAMRLFGTALPAI</sequence>
<accession>A0A1V8TFG4</accession>
<dbReference type="GO" id="GO:0016831">
    <property type="term" value="F:carboxy-lyase activity"/>
    <property type="evidence" value="ECO:0007669"/>
    <property type="project" value="UniProtKB-KW"/>
</dbReference>
<gene>
    <name evidence="6" type="ORF">B0A48_04476</name>
</gene>
<keyword evidence="2 3" id="KW-0456">Lyase</keyword>
<reference evidence="7" key="1">
    <citation type="submission" date="2017-03" db="EMBL/GenBank/DDBJ databases">
        <title>Genomes of endolithic fungi from Antarctica.</title>
        <authorList>
            <person name="Coleine C."/>
            <person name="Masonjones S."/>
            <person name="Stajich J.E."/>
        </authorList>
    </citation>
    <scope>NUCLEOTIDE SEQUENCE [LARGE SCALE GENOMIC DNA]</scope>
    <source>
        <strain evidence="7">CCFEE 5527</strain>
    </source>
</reference>
<dbReference type="GO" id="GO:0019748">
    <property type="term" value="P:secondary metabolic process"/>
    <property type="evidence" value="ECO:0007669"/>
    <property type="project" value="TreeGrafter"/>
</dbReference>
<comment type="caution">
    <text evidence="6">The sequence shown here is derived from an EMBL/GenBank/DDBJ whole genome shotgun (WGS) entry which is preliminary data.</text>
</comment>
<evidence type="ECO:0000256" key="4">
    <source>
        <dbReference type="SAM" id="SignalP"/>
    </source>
</evidence>
<dbReference type="AlphaFoldDB" id="A0A1V8TFG4"/>
<feature type="domain" description="Amidohydrolase-related" evidence="5">
    <location>
        <begin position="76"/>
        <end position="377"/>
    </location>
</feature>
<dbReference type="InterPro" id="IPR006680">
    <property type="entry name" value="Amidohydro-rel"/>
</dbReference>
<dbReference type="EMBL" id="NAJO01000009">
    <property type="protein sequence ID" value="OQO10119.1"/>
    <property type="molecule type" value="Genomic_DNA"/>
</dbReference>